<evidence type="ECO:0000313" key="4">
    <source>
        <dbReference type="Proteomes" id="UP001500689"/>
    </source>
</evidence>
<evidence type="ECO:0000256" key="2">
    <source>
        <dbReference type="ARBA" id="ARBA00023002"/>
    </source>
</evidence>
<dbReference type="Gene3D" id="3.40.50.720">
    <property type="entry name" value="NAD(P)-binding Rossmann-like Domain"/>
    <property type="match status" value="1"/>
</dbReference>
<dbReference type="Proteomes" id="UP001500689">
    <property type="component" value="Unassembled WGS sequence"/>
</dbReference>
<dbReference type="InterPro" id="IPR002347">
    <property type="entry name" value="SDR_fam"/>
</dbReference>
<dbReference type="CDD" id="cd05233">
    <property type="entry name" value="SDR_c"/>
    <property type="match status" value="1"/>
</dbReference>
<sequence length="186" mass="19693">MADARFRARAAAPCISRRALSNVGNAVRLAQEGADVIAIDISAQSKELEDTARPVRATGQRIVAELSDIRDIEAMSAIVRTGVAQLGHLDVVCANAGITGTAQRQSTDLATRLRTFREVVDINLTGTFCTIEVSKPWLLASNRGGSVIINFLAGLRAGRRLHGVQARTVRAKGCLVTRCRAGGAGS</sequence>
<protein>
    <submittedName>
        <fullName evidence="3">Uncharacterized protein</fullName>
    </submittedName>
</protein>
<dbReference type="SUPFAM" id="SSF51735">
    <property type="entry name" value="NAD(P)-binding Rossmann-fold domains"/>
    <property type="match status" value="1"/>
</dbReference>
<keyword evidence="4" id="KW-1185">Reference proteome</keyword>
<organism evidence="3 4">
    <name type="scientific">Amycolatopsis ultiminotia</name>
    <dbReference type="NCBI Taxonomy" id="543629"/>
    <lineage>
        <taxon>Bacteria</taxon>
        <taxon>Bacillati</taxon>
        <taxon>Actinomycetota</taxon>
        <taxon>Actinomycetes</taxon>
        <taxon>Pseudonocardiales</taxon>
        <taxon>Pseudonocardiaceae</taxon>
        <taxon>Amycolatopsis</taxon>
    </lineage>
</organism>
<reference evidence="4" key="1">
    <citation type="journal article" date="2019" name="Int. J. Syst. Evol. Microbiol.">
        <title>The Global Catalogue of Microorganisms (GCM) 10K type strain sequencing project: providing services to taxonomists for standard genome sequencing and annotation.</title>
        <authorList>
            <consortium name="The Broad Institute Genomics Platform"/>
            <consortium name="The Broad Institute Genome Sequencing Center for Infectious Disease"/>
            <person name="Wu L."/>
            <person name="Ma J."/>
        </authorList>
    </citation>
    <scope>NUCLEOTIDE SEQUENCE [LARGE SCALE GENOMIC DNA]</scope>
    <source>
        <strain evidence="4">JCM 16898</strain>
    </source>
</reference>
<keyword evidence="2" id="KW-0560">Oxidoreductase</keyword>
<proteinExistence type="inferred from homology"/>
<dbReference type="PANTHER" id="PTHR24321">
    <property type="entry name" value="DEHYDROGENASES, SHORT CHAIN"/>
    <property type="match status" value="1"/>
</dbReference>
<dbReference type="RefSeq" id="WP_425548718.1">
    <property type="nucleotide sequence ID" value="NZ_BAAAZN010000007.1"/>
</dbReference>
<gene>
    <name evidence="3" type="ORF">GCM10022222_38600</name>
</gene>
<comment type="caution">
    <text evidence="3">The sequence shown here is derived from an EMBL/GenBank/DDBJ whole genome shotgun (WGS) entry which is preliminary data.</text>
</comment>
<dbReference type="EMBL" id="BAAAZN010000007">
    <property type="protein sequence ID" value="GAA3551351.1"/>
    <property type="molecule type" value="Genomic_DNA"/>
</dbReference>
<dbReference type="PANTHER" id="PTHR24321:SF8">
    <property type="entry name" value="ESTRADIOL 17-BETA-DEHYDROGENASE 8-RELATED"/>
    <property type="match status" value="1"/>
</dbReference>
<evidence type="ECO:0000313" key="3">
    <source>
        <dbReference type="EMBL" id="GAA3551351.1"/>
    </source>
</evidence>
<evidence type="ECO:0000256" key="1">
    <source>
        <dbReference type="ARBA" id="ARBA00006484"/>
    </source>
</evidence>
<name>A0ABP6WJB3_9PSEU</name>
<dbReference type="InterPro" id="IPR036291">
    <property type="entry name" value="NAD(P)-bd_dom_sf"/>
</dbReference>
<dbReference type="Pfam" id="PF00106">
    <property type="entry name" value="adh_short"/>
    <property type="match status" value="1"/>
</dbReference>
<accession>A0ABP6WJB3</accession>
<comment type="similarity">
    <text evidence="1">Belongs to the short-chain dehydrogenases/reductases (SDR) family.</text>
</comment>